<sequence>MGNSVASNYKGCQLTNIQRERNGDLTVTNTSGNKYPLSKRYGWSTHNCSCRGGKTGLVLYPFVTKQKNIVLLVCESCYGYRSNKGTQHRQLLEWYYGIYGDSKQYRCVSGFSQKGNGELGFNSMTLNAAGRYTDNTREMGELEQDIVRIVVNGQLESYIA</sequence>
<gene>
    <name evidence="1" type="ORF">OVA965_LOCUS42311</name>
    <name evidence="2" type="ORF">TMI583_LOCUS44186</name>
</gene>
<proteinExistence type="predicted"/>
<organism evidence="1 3">
    <name type="scientific">Didymodactylos carnosus</name>
    <dbReference type="NCBI Taxonomy" id="1234261"/>
    <lineage>
        <taxon>Eukaryota</taxon>
        <taxon>Metazoa</taxon>
        <taxon>Spiralia</taxon>
        <taxon>Gnathifera</taxon>
        <taxon>Rotifera</taxon>
        <taxon>Eurotatoria</taxon>
        <taxon>Bdelloidea</taxon>
        <taxon>Philodinida</taxon>
        <taxon>Philodinidae</taxon>
        <taxon>Didymodactylos</taxon>
    </lineage>
</organism>
<protein>
    <submittedName>
        <fullName evidence="1">Uncharacterized protein</fullName>
    </submittedName>
</protein>
<dbReference type="Proteomes" id="UP000682733">
    <property type="component" value="Unassembled WGS sequence"/>
</dbReference>
<name>A0A8S2G0A4_9BILA</name>
<dbReference type="EMBL" id="CAJNOK010051518">
    <property type="protein sequence ID" value="CAF1604834.1"/>
    <property type="molecule type" value="Genomic_DNA"/>
</dbReference>
<evidence type="ECO:0000313" key="3">
    <source>
        <dbReference type="Proteomes" id="UP000677228"/>
    </source>
</evidence>
<dbReference type="Proteomes" id="UP000677228">
    <property type="component" value="Unassembled WGS sequence"/>
</dbReference>
<comment type="caution">
    <text evidence="1">The sequence shown here is derived from an EMBL/GenBank/DDBJ whole genome shotgun (WGS) entry which is preliminary data.</text>
</comment>
<evidence type="ECO:0000313" key="1">
    <source>
        <dbReference type="EMBL" id="CAF1604834.1"/>
    </source>
</evidence>
<evidence type="ECO:0000313" key="2">
    <source>
        <dbReference type="EMBL" id="CAF4415256.1"/>
    </source>
</evidence>
<accession>A0A8S2G0A4</accession>
<reference evidence="1" key="1">
    <citation type="submission" date="2021-02" db="EMBL/GenBank/DDBJ databases">
        <authorList>
            <person name="Nowell W R."/>
        </authorList>
    </citation>
    <scope>NUCLEOTIDE SEQUENCE</scope>
</reference>
<dbReference type="EMBL" id="CAJOBA010075465">
    <property type="protein sequence ID" value="CAF4415256.1"/>
    <property type="molecule type" value="Genomic_DNA"/>
</dbReference>
<dbReference type="AlphaFoldDB" id="A0A8S2G0A4"/>